<dbReference type="SUPFAM" id="SSF56112">
    <property type="entry name" value="Protein kinase-like (PK-like)"/>
    <property type="match status" value="1"/>
</dbReference>
<dbReference type="Pfam" id="PF01636">
    <property type="entry name" value="APH"/>
    <property type="match status" value="1"/>
</dbReference>
<evidence type="ECO:0000313" key="3">
    <source>
        <dbReference type="Proteomes" id="UP001320420"/>
    </source>
</evidence>
<dbReference type="AlphaFoldDB" id="A0AAN9UI01"/>
<dbReference type="Gene3D" id="3.90.1200.10">
    <property type="match status" value="1"/>
</dbReference>
<keyword evidence="3" id="KW-1185">Reference proteome</keyword>
<dbReference type="InterPro" id="IPR011009">
    <property type="entry name" value="Kinase-like_dom_sf"/>
</dbReference>
<gene>
    <name evidence="2" type="ORF">SLS62_009202</name>
</gene>
<reference evidence="2 3" key="1">
    <citation type="submission" date="2024-02" db="EMBL/GenBank/DDBJ databases">
        <title>De novo assembly and annotation of 12 fungi associated with fruit tree decline syndrome in Ontario, Canada.</title>
        <authorList>
            <person name="Sulman M."/>
            <person name="Ellouze W."/>
            <person name="Ilyukhin E."/>
        </authorList>
    </citation>
    <scope>NUCLEOTIDE SEQUENCE [LARGE SCALE GENOMIC DNA]</scope>
    <source>
        <strain evidence="2 3">M11/M66-122</strain>
    </source>
</reference>
<comment type="caution">
    <text evidence="2">The sequence shown here is derived from an EMBL/GenBank/DDBJ whole genome shotgun (WGS) entry which is preliminary data.</text>
</comment>
<feature type="domain" description="Aminoglycoside phosphotransferase" evidence="1">
    <location>
        <begin position="66"/>
        <end position="279"/>
    </location>
</feature>
<evidence type="ECO:0000313" key="2">
    <source>
        <dbReference type="EMBL" id="KAK7747147.1"/>
    </source>
</evidence>
<proteinExistence type="predicted"/>
<dbReference type="Gene3D" id="3.30.200.20">
    <property type="entry name" value="Phosphorylase Kinase, domain 1"/>
    <property type="match status" value="1"/>
</dbReference>
<accession>A0AAN9UI01</accession>
<dbReference type="EMBL" id="JAKJXP020000093">
    <property type="protein sequence ID" value="KAK7747147.1"/>
    <property type="molecule type" value="Genomic_DNA"/>
</dbReference>
<dbReference type="Proteomes" id="UP001320420">
    <property type="component" value="Unassembled WGS sequence"/>
</dbReference>
<organism evidence="2 3">
    <name type="scientific">Diatrype stigma</name>
    <dbReference type="NCBI Taxonomy" id="117547"/>
    <lineage>
        <taxon>Eukaryota</taxon>
        <taxon>Fungi</taxon>
        <taxon>Dikarya</taxon>
        <taxon>Ascomycota</taxon>
        <taxon>Pezizomycotina</taxon>
        <taxon>Sordariomycetes</taxon>
        <taxon>Xylariomycetidae</taxon>
        <taxon>Xylariales</taxon>
        <taxon>Diatrypaceae</taxon>
        <taxon>Diatrype</taxon>
    </lineage>
</organism>
<protein>
    <recommendedName>
        <fullName evidence="1">Aminoglycoside phosphotransferase domain-containing protein</fullName>
    </recommendedName>
</protein>
<sequence length="373" mass="41723">MDEVTSKVLQSLENTPFASSSLKQLSGGTANYIYHATVKKALQDGTSEVLVKHGEGHVKNNPGFKLTVLRCRVEEECLKWLSALPVVGEIDPSQSDGFTYVVKTPQAFYFDEENNTQIQEYLAQGTSLKTYALKTFPALTPEALKPHCYQLGKALGQWLRGFHGWSAQQPGLRQIVAKNQEMQRLKHTINLGWLLQRIAQFPAILEEAKDTFEEVKKMAAAELEDEDKIQVIHGDFWTGNILLPDSPIERSSSIPVFVVDWEMAQLGVPSLDLGQMVAELYELWLYKSIDAGLWIIQGLVEAYGISGEDFAFRTAIQVGAHLVCFGTSVEGWGTPEQVESVARMGRDLIVNAWKKERAWFEDGDLACLFSHVK</sequence>
<dbReference type="InterPro" id="IPR002575">
    <property type="entry name" value="Aminoglycoside_PTrfase"/>
</dbReference>
<evidence type="ECO:0000259" key="1">
    <source>
        <dbReference type="Pfam" id="PF01636"/>
    </source>
</evidence>
<name>A0AAN9UI01_9PEZI</name>